<dbReference type="HOGENOM" id="CLU_2356477_0_0_4"/>
<evidence type="ECO:0000256" key="1">
    <source>
        <dbReference type="SAM" id="SignalP"/>
    </source>
</evidence>
<keyword evidence="1" id="KW-0732">Signal</keyword>
<dbReference type="EMBL" id="LN794158">
    <property type="protein sequence ID" value="CEN56091.1"/>
    <property type="molecule type" value="Genomic_DNA"/>
</dbReference>
<dbReference type="STRING" id="1581680.BN1209_1050"/>
<evidence type="ECO:0000313" key="4">
    <source>
        <dbReference type="Proteomes" id="UP000056322"/>
    </source>
</evidence>
<accession>A0A0B7IUX1</accession>
<dbReference type="RefSeq" id="WP_052661097.1">
    <property type="nucleotide sequence ID" value="NZ_LN794158.1"/>
</dbReference>
<organism evidence="3 4">
    <name type="scientific">Candidatus Methylopumilus turicensis</name>
    <dbReference type="NCBI Taxonomy" id="1581680"/>
    <lineage>
        <taxon>Bacteria</taxon>
        <taxon>Pseudomonadati</taxon>
        <taxon>Pseudomonadota</taxon>
        <taxon>Betaproteobacteria</taxon>
        <taxon>Nitrosomonadales</taxon>
        <taxon>Methylophilaceae</taxon>
        <taxon>Candidatus Methylopumilus</taxon>
    </lineage>
</organism>
<protein>
    <submittedName>
        <fullName evidence="3">Calcium-binding EF-hand-containing protein</fullName>
    </submittedName>
</protein>
<dbReference type="KEGG" id="mbac:BN1209_1050"/>
<proteinExistence type="predicted"/>
<dbReference type="OrthoDB" id="8537226at2"/>
<keyword evidence="4" id="KW-1185">Reference proteome</keyword>
<gene>
    <name evidence="3" type="ORF">BN1209_1050</name>
</gene>
<name>A0A0B7IUX1_9PROT</name>
<sequence length="96" mass="10665">MNNKLIQYFVCFWCIALFTCAASAQEGAQYSSLPYMTVAESIAAMDTDHDGIVSVHEIRVFIESTHGKGYQGKVFDDMEKSAENRSCGSSFSKSLY</sequence>
<dbReference type="PROSITE" id="PS50222">
    <property type="entry name" value="EF_HAND_2"/>
    <property type="match status" value="1"/>
</dbReference>
<dbReference type="InterPro" id="IPR018247">
    <property type="entry name" value="EF_Hand_1_Ca_BS"/>
</dbReference>
<dbReference type="GO" id="GO:0005509">
    <property type="term" value="F:calcium ion binding"/>
    <property type="evidence" value="ECO:0007669"/>
    <property type="project" value="InterPro"/>
</dbReference>
<dbReference type="Proteomes" id="UP000056322">
    <property type="component" value="Chromosome 1"/>
</dbReference>
<feature type="chain" id="PRO_5002118058" evidence="1">
    <location>
        <begin position="25"/>
        <end position="96"/>
    </location>
</feature>
<evidence type="ECO:0000259" key="2">
    <source>
        <dbReference type="PROSITE" id="PS50222"/>
    </source>
</evidence>
<reference evidence="4" key="1">
    <citation type="submission" date="2014-12" db="EMBL/GenBank/DDBJ databases">
        <authorList>
            <person name="Salcher M.M."/>
        </authorList>
    </citation>
    <scope>NUCLEOTIDE SEQUENCE [LARGE SCALE GENOMIC DNA]</scope>
    <source>
        <strain evidence="4">MMS-10A-171</strain>
    </source>
</reference>
<dbReference type="PROSITE" id="PS00018">
    <property type="entry name" value="EF_HAND_1"/>
    <property type="match status" value="1"/>
</dbReference>
<feature type="domain" description="EF-hand" evidence="2">
    <location>
        <begin position="33"/>
        <end position="68"/>
    </location>
</feature>
<evidence type="ECO:0000313" key="3">
    <source>
        <dbReference type="EMBL" id="CEN56091.1"/>
    </source>
</evidence>
<dbReference type="AlphaFoldDB" id="A0A0B7IUX1"/>
<dbReference type="InterPro" id="IPR002048">
    <property type="entry name" value="EF_hand_dom"/>
</dbReference>
<feature type="signal peptide" evidence="1">
    <location>
        <begin position="1"/>
        <end position="24"/>
    </location>
</feature>